<dbReference type="PROSITE" id="PS50240">
    <property type="entry name" value="TRYPSIN_DOM"/>
    <property type="match status" value="1"/>
</dbReference>
<dbReference type="InterPro" id="IPR009003">
    <property type="entry name" value="Peptidase_S1_PA"/>
</dbReference>
<dbReference type="EMBL" id="VDHJ01000032">
    <property type="protein sequence ID" value="TNL93934.1"/>
    <property type="molecule type" value="Genomic_DNA"/>
</dbReference>
<name>A0A5C4U287_9CORY</name>
<dbReference type="SUPFAM" id="SSF50494">
    <property type="entry name" value="Trypsin-like serine proteases"/>
    <property type="match status" value="1"/>
</dbReference>
<evidence type="ECO:0000256" key="1">
    <source>
        <dbReference type="SAM" id="MobiDB-lite"/>
    </source>
</evidence>
<dbReference type="GO" id="GO:0004252">
    <property type="term" value="F:serine-type endopeptidase activity"/>
    <property type="evidence" value="ECO:0007669"/>
    <property type="project" value="InterPro"/>
</dbReference>
<accession>A0A5C4U287</accession>
<keyword evidence="2" id="KW-0732">Signal</keyword>
<dbReference type="PRINTS" id="PR00722">
    <property type="entry name" value="CHYMOTRYPSIN"/>
</dbReference>
<feature type="region of interest" description="Disordered" evidence="1">
    <location>
        <begin position="253"/>
        <end position="297"/>
    </location>
</feature>
<evidence type="ECO:0000256" key="2">
    <source>
        <dbReference type="SAM" id="SignalP"/>
    </source>
</evidence>
<feature type="domain" description="Peptidase S1" evidence="3">
    <location>
        <begin position="56"/>
        <end position="248"/>
    </location>
</feature>
<evidence type="ECO:0000259" key="3">
    <source>
        <dbReference type="PROSITE" id="PS50240"/>
    </source>
</evidence>
<dbReference type="InterPro" id="IPR001254">
    <property type="entry name" value="Trypsin_dom"/>
</dbReference>
<comment type="caution">
    <text evidence="4">The sequence shown here is derived from an EMBL/GenBank/DDBJ whole genome shotgun (WGS) entry which is preliminary data.</text>
</comment>
<dbReference type="OrthoDB" id="4400606at2"/>
<feature type="chain" id="PRO_5023135958" evidence="2">
    <location>
        <begin position="30"/>
        <end position="297"/>
    </location>
</feature>
<protein>
    <submittedName>
        <fullName evidence="4">S1 family peptidase</fullName>
    </submittedName>
</protein>
<dbReference type="AlphaFoldDB" id="A0A5C4U287"/>
<evidence type="ECO:0000313" key="5">
    <source>
        <dbReference type="Proteomes" id="UP000312032"/>
    </source>
</evidence>
<dbReference type="InterPro" id="IPR001314">
    <property type="entry name" value="Peptidase_S1A"/>
</dbReference>
<reference evidence="4 5" key="1">
    <citation type="submission" date="2019-06" db="EMBL/GenBank/DDBJ databases">
        <authorList>
            <person name="Li J."/>
        </authorList>
    </citation>
    <scope>NUCLEOTIDE SEQUENCE [LARGE SCALE GENOMIC DNA]</scope>
    <source>
        <strain evidence="4 5">LMG 28165</strain>
    </source>
</reference>
<keyword evidence="5" id="KW-1185">Reference proteome</keyword>
<sequence>MNTTRTATRHCAVWWAVGLMLSTPAIAHAADDSEASLQASSPVPVNDNRIAALWSVIPGPASDDTPQIRRDCTASFLGDHFWLTAHHCISHAPMMDGFLQQPDGEHAGIAAIYTMSDSDDVALIKTGDGINADSFSLADHPLQVGEHALLTGYGQTHDFASTATTVITDTVASLDFGNVTYTDLFKGKAVTESRSCSGDSGAPIFKDNTLYAVHTAGGYNPACSDGRDKPMWHTNIVSRATWITQTMADNAGLSPQEQRKAAVGLSHAPTSTSAPDKDAPSPIKPSHDAGLSSWGSS</sequence>
<gene>
    <name evidence="4" type="ORF">FHE74_10570</name>
</gene>
<feature type="signal peptide" evidence="2">
    <location>
        <begin position="1"/>
        <end position="29"/>
    </location>
</feature>
<dbReference type="Pfam" id="PF00089">
    <property type="entry name" value="Trypsin"/>
    <property type="match status" value="1"/>
</dbReference>
<dbReference type="Gene3D" id="2.40.10.10">
    <property type="entry name" value="Trypsin-like serine proteases"/>
    <property type="match status" value="1"/>
</dbReference>
<dbReference type="InterPro" id="IPR043504">
    <property type="entry name" value="Peptidase_S1_PA_chymotrypsin"/>
</dbReference>
<organism evidence="4 5">
    <name type="scientific">Corynebacterium tapiri</name>
    <dbReference type="NCBI Taxonomy" id="1448266"/>
    <lineage>
        <taxon>Bacteria</taxon>
        <taxon>Bacillati</taxon>
        <taxon>Actinomycetota</taxon>
        <taxon>Actinomycetes</taxon>
        <taxon>Mycobacteriales</taxon>
        <taxon>Corynebacteriaceae</taxon>
        <taxon>Corynebacterium</taxon>
    </lineage>
</organism>
<dbReference type="GO" id="GO:0006508">
    <property type="term" value="P:proteolysis"/>
    <property type="evidence" value="ECO:0007669"/>
    <property type="project" value="InterPro"/>
</dbReference>
<evidence type="ECO:0000313" key="4">
    <source>
        <dbReference type="EMBL" id="TNL93934.1"/>
    </source>
</evidence>
<proteinExistence type="predicted"/>
<dbReference type="Proteomes" id="UP000312032">
    <property type="component" value="Unassembled WGS sequence"/>
</dbReference>